<name>A0A495XJC1_9PSEU</name>
<dbReference type="AlphaFoldDB" id="A0A495XJC1"/>
<reference evidence="1 2" key="1">
    <citation type="submission" date="2018-10" db="EMBL/GenBank/DDBJ databases">
        <title>Sequencing the genomes of 1000 actinobacteria strains.</title>
        <authorList>
            <person name="Klenk H.-P."/>
        </authorList>
    </citation>
    <scope>NUCLEOTIDE SEQUENCE [LARGE SCALE GENOMIC DNA]</scope>
    <source>
        <strain evidence="1 2">DSM 43911</strain>
    </source>
</reference>
<keyword evidence="2" id="KW-1185">Reference proteome</keyword>
<organism evidence="1 2">
    <name type="scientific">Saccharothrix variisporea</name>
    <dbReference type="NCBI Taxonomy" id="543527"/>
    <lineage>
        <taxon>Bacteria</taxon>
        <taxon>Bacillati</taxon>
        <taxon>Actinomycetota</taxon>
        <taxon>Actinomycetes</taxon>
        <taxon>Pseudonocardiales</taxon>
        <taxon>Pseudonocardiaceae</taxon>
        <taxon>Saccharothrix</taxon>
    </lineage>
</organism>
<dbReference type="EMBL" id="RBXR01000001">
    <property type="protein sequence ID" value="RKT74187.1"/>
    <property type="molecule type" value="Genomic_DNA"/>
</dbReference>
<sequence length="162" mass="16883">MRWWLHAVPTDSLGHRAAHADALLLAALSPYEVSLAFTTVDRSGEVSRLALTALVTGPREGLLLGGRVKEVEGPPAEGRCIRFPGQDELTGVHPAGAIVASSAVDEVVGVGVPVSAGDLVDTQGFVRPTLVDGRLVLLVERAAGGVLRPTESRDPHECCGGH</sequence>
<protein>
    <submittedName>
        <fullName evidence="1">Uncharacterized protein</fullName>
    </submittedName>
</protein>
<comment type="caution">
    <text evidence="1">The sequence shown here is derived from an EMBL/GenBank/DDBJ whole genome shotgun (WGS) entry which is preliminary data.</text>
</comment>
<proteinExistence type="predicted"/>
<evidence type="ECO:0000313" key="1">
    <source>
        <dbReference type="EMBL" id="RKT74187.1"/>
    </source>
</evidence>
<dbReference type="Proteomes" id="UP000272729">
    <property type="component" value="Unassembled WGS sequence"/>
</dbReference>
<dbReference type="OrthoDB" id="5189174at2"/>
<gene>
    <name evidence="1" type="ORF">DFJ66_7530</name>
</gene>
<evidence type="ECO:0000313" key="2">
    <source>
        <dbReference type="Proteomes" id="UP000272729"/>
    </source>
</evidence>
<accession>A0A495XJC1</accession>
<dbReference type="RefSeq" id="WP_121228526.1">
    <property type="nucleotide sequence ID" value="NZ_JBIUBA010000018.1"/>
</dbReference>